<evidence type="ECO:0000313" key="5">
    <source>
        <dbReference type="Proteomes" id="UP000532194"/>
    </source>
</evidence>
<keyword evidence="5" id="KW-1185">Reference proteome</keyword>
<dbReference type="PANTHER" id="PTHR10584:SF166">
    <property type="entry name" value="RIBOKINASE"/>
    <property type="match status" value="1"/>
</dbReference>
<evidence type="ECO:0000259" key="3">
    <source>
        <dbReference type="Pfam" id="PF00294"/>
    </source>
</evidence>
<dbReference type="Pfam" id="PF00294">
    <property type="entry name" value="PfkB"/>
    <property type="match status" value="2"/>
</dbReference>
<dbReference type="EMBL" id="JAAIII010000009">
    <property type="protein sequence ID" value="NMM95129.1"/>
    <property type="molecule type" value="Genomic_DNA"/>
</dbReference>
<dbReference type="GO" id="GO:0005829">
    <property type="term" value="C:cytosol"/>
    <property type="evidence" value="ECO:0007669"/>
    <property type="project" value="TreeGrafter"/>
</dbReference>
<gene>
    <name evidence="4" type="ORF">G1C95_2317</name>
</gene>
<keyword evidence="2 4" id="KW-0418">Kinase</keyword>
<dbReference type="InterPro" id="IPR029056">
    <property type="entry name" value="Ribokinase-like"/>
</dbReference>
<name>A0A7Y0ERK1_9BIFI</name>
<keyword evidence="1" id="KW-0808">Transferase</keyword>
<protein>
    <submittedName>
        <fullName evidence="4">Kinase, PfkB family</fullName>
    </submittedName>
</protein>
<comment type="caution">
    <text evidence="4">The sequence shown here is derived from an EMBL/GenBank/DDBJ whole genome shotgun (WGS) entry which is preliminary data.</text>
</comment>
<accession>A0A7Y0ERK1</accession>
<evidence type="ECO:0000256" key="1">
    <source>
        <dbReference type="ARBA" id="ARBA00022679"/>
    </source>
</evidence>
<sequence length="384" mass="38829">MGTVISLGQIIVDVTMQVSRVPSPGEDLFADGTAMRVGASYNTLHAARCMGAQAVHGGIIGTGPWGRMVADALAADGIRHDGPIDQLRDTGFCVALTDQAAERTFISTRGAEAAGGVHTFDGIHPRSGDVVHISGYTLVHHTADGLSAFLERTSPSNRAFTAVFDPSPVIGQVDNERFAQLVAYRPIWSCNGREAGLLAARLGMGESVDMGELPNGIGNGDTADAAANVVNADDAIGAGAGAAVNSGDVVNAADAIDVAADAAVNAVNSGDTVNTINAVSVTRLATLLGAPLIVRVGAAGAWVVDEPGRPAALVAGFPVQAVDTNGAGDCHTGVLCAELASGRSLREAVLLANAAASISVTKHGPATCPTRAEAEALCANHFSI</sequence>
<dbReference type="PANTHER" id="PTHR10584">
    <property type="entry name" value="SUGAR KINASE"/>
    <property type="match status" value="1"/>
</dbReference>
<dbReference type="InterPro" id="IPR011611">
    <property type="entry name" value="PfkB_dom"/>
</dbReference>
<feature type="domain" description="Carbohydrate kinase PfkB" evidence="3">
    <location>
        <begin position="4"/>
        <end position="143"/>
    </location>
</feature>
<organism evidence="4 5">
    <name type="scientific">Bifidobacterium oedipodis</name>
    <dbReference type="NCBI Taxonomy" id="2675322"/>
    <lineage>
        <taxon>Bacteria</taxon>
        <taxon>Bacillati</taxon>
        <taxon>Actinomycetota</taxon>
        <taxon>Actinomycetes</taxon>
        <taxon>Bifidobacteriales</taxon>
        <taxon>Bifidobacteriaceae</taxon>
        <taxon>Bifidobacterium</taxon>
    </lineage>
</organism>
<evidence type="ECO:0000256" key="2">
    <source>
        <dbReference type="ARBA" id="ARBA00022777"/>
    </source>
</evidence>
<dbReference type="AlphaFoldDB" id="A0A7Y0ERK1"/>
<dbReference type="GO" id="GO:0016301">
    <property type="term" value="F:kinase activity"/>
    <property type="evidence" value="ECO:0007669"/>
    <property type="project" value="UniProtKB-KW"/>
</dbReference>
<evidence type="ECO:0000313" key="4">
    <source>
        <dbReference type="EMBL" id="NMM95129.1"/>
    </source>
</evidence>
<dbReference type="Proteomes" id="UP000532194">
    <property type="component" value="Unassembled WGS sequence"/>
</dbReference>
<proteinExistence type="predicted"/>
<dbReference type="SUPFAM" id="SSF53613">
    <property type="entry name" value="Ribokinase-like"/>
    <property type="match status" value="1"/>
</dbReference>
<dbReference type="RefSeq" id="WP_169173134.1">
    <property type="nucleotide sequence ID" value="NZ_JAAIII010000009.1"/>
</dbReference>
<reference evidence="4 5" key="1">
    <citation type="submission" date="2020-02" db="EMBL/GenBank/DDBJ databases">
        <title>Characterization of phylogenetic diversity of novel bifidobacterial species isolated in Czech ZOOs.</title>
        <authorList>
            <person name="Lugli G.A."/>
            <person name="Vera N.B."/>
            <person name="Ventura M."/>
        </authorList>
    </citation>
    <scope>NUCLEOTIDE SEQUENCE [LARGE SCALE GENOMIC DNA]</scope>
    <source>
        <strain evidence="4 5">DSM 109957</strain>
    </source>
</reference>
<dbReference type="Gene3D" id="3.40.1190.20">
    <property type="match status" value="1"/>
</dbReference>
<feature type="domain" description="Carbohydrate kinase PfkB" evidence="3">
    <location>
        <begin position="288"/>
        <end position="368"/>
    </location>
</feature>